<accession>A0A6S6P184</accession>
<feature type="region of interest" description="Disordered" evidence="1">
    <location>
        <begin position="1"/>
        <end position="36"/>
    </location>
</feature>
<organism evidence="2 3">
    <name type="scientific">Mycolicibacterium litorale</name>
    <dbReference type="NCBI Taxonomy" id="758802"/>
    <lineage>
        <taxon>Bacteria</taxon>
        <taxon>Bacillati</taxon>
        <taxon>Actinomycetota</taxon>
        <taxon>Actinomycetes</taxon>
        <taxon>Mycobacteriales</taxon>
        <taxon>Mycobacteriaceae</taxon>
        <taxon>Mycolicibacterium</taxon>
    </lineage>
</organism>
<gene>
    <name evidence="2" type="ORF">NIIDNTM18_17820</name>
</gene>
<evidence type="ECO:0000313" key="3">
    <source>
        <dbReference type="Proteomes" id="UP000515734"/>
    </source>
</evidence>
<feature type="region of interest" description="Disordered" evidence="1">
    <location>
        <begin position="56"/>
        <end position="75"/>
    </location>
</feature>
<name>A0A6S6P184_9MYCO</name>
<sequence>MLVVLVTTEDMGADEAGSPPVDPHPARATASAATSVAEAAVPTRFRVLVSGRPISTGPTVTSWSRPSPAPRRRAPDTQLRRFVGPRLTPVVSSDRILDSKAGNRRQNFWRTSW</sequence>
<protein>
    <submittedName>
        <fullName evidence="2">Uncharacterized protein</fullName>
    </submittedName>
</protein>
<dbReference type="Proteomes" id="UP000515734">
    <property type="component" value="Chromosome"/>
</dbReference>
<proteinExistence type="predicted"/>
<evidence type="ECO:0000256" key="1">
    <source>
        <dbReference type="SAM" id="MobiDB-lite"/>
    </source>
</evidence>
<dbReference type="AlphaFoldDB" id="A0A6S6P184"/>
<evidence type="ECO:0000313" key="2">
    <source>
        <dbReference type="EMBL" id="BCI52504.1"/>
    </source>
</evidence>
<feature type="compositionally biased region" description="Low complexity" evidence="1">
    <location>
        <begin position="26"/>
        <end position="36"/>
    </location>
</feature>
<reference evidence="2 3" key="1">
    <citation type="submission" date="2020-07" db="EMBL/GenBank/DDBJ databases">
        <title>Complete genome sequence of Mycolicibacterium litorale like strain isolated from cardiac implantable electronic device infection.</title>
        <authorList>
            <person name="Fukano H."/>
            <person name="Miyama H."/>
            <person name="Hoshino Y."/>
        </authorList>
    </citation>
    <scope>NUCLEOTIDE SEQUENCE [LARGE SCALE GENOMIC DNA]</scope>
    <source>
        <strain evidence="2 3">NIIDNTM18</strain>
    </source>
</reference>
<dbReference type="EMBL" id="AP023287">
    <property type="protein sequence ID" value="BCI52504.1"/>
    <property type="molecule type" value="Genomic_DNA"/>
</dbReference>